<dbReference type="InterPro" id="IPR035965">
    <property type="entry name" value="PAS-like_dom_sf"/>
</dbReference>
<proteinExistence type="predicted"/>
<protein>
    <submittedName>
        <fullName evidence="5">EAL domain-containing protein</fullName>
    </submittedName>
</protein>
<dbReference type="InterPro" id="IPR043128">
    <property type="entry name" value="Rev_trsase/Diguanyl_cyclase"/>
</dbReference>
<dbReference type="InterPro" id="IPR029787">
    <property type="entry name" value="Nucleotide_cyclase"/>
</dbReference>
<sequence>MQAPNPSGLRQTRPYSLARLVVVTTGLVVALGLVTASMLYASYQDALREQQVTLRNVAIAFAAQTAGVAQGIDSAAQGAARMLLVREDDGPPPAIDGGQGPAHPYLLRIVLFDAAGRLVGSVMPGTSGQDMPSFPAPPAGDSPRHIGMSDIDRATGRGILNFVQPVLDRSGRRAGTVVAQVDSVRFERLYNLVELGPGGSVTLLRRDGTMLVRGPAYPPGIGRSMAHTPLFREHLPRASRGAFQADSPIDGSPGLYGYDMVEGAELVIITGMKRSVALAGWYGRLWTALAFYLLLSAVLALLAWRVARDSQRQFRLVELVSASEARLVKRFDYLSSIVNAIGAPVWVLDSARRIVLANDAFARLVGRPRDALPGLEERAVFDGADAERERRYEAVLAHGASLDAAGSVRDGSGETRTVIQLTTRLTSEDGKAHLVNVLTDITERERAEARLAWLAEFDAVTGLPNQSQFWRLLEARIAAAASGGRELAVMALVLERLHEIVDLLGHDARDRALGQVADLLRAACGKGDESAVAARIRGGEFAFVLDAGGGRQGVERFARQLHGLMSAPLQVDGRDFFLDPVLGVALYPQDGGSAGELYRSAQGAASGAGGEVDDAVHFFSASRHTELGQRLTVEAHLRRALERGELRLVYQPKVTVREQRVVGFEALLRWTNPELGTVSPLDFVPIAERTGLILPIGSWVLEQACRQMEQWTSRLVRPVKVAVNLSPRQFHQKSLIDTIRRCLAQYRVGEGCLELEITETALMSREHEVDRRLHEIRELGVELAIDDFGTGYSSLAYLQRFPVSRLKVDRAFVRDLGRDEDSAAIVLSIVNLARGLKLQVVAEGVETESQLAVLREMACDEYQGFLFSKPVEADEVPALLARAG</sequence>
<gene>
    <name evidence="5" type="ORF">ACFFJK_17470</name>
</gene>
<evidence type="ECO:0000259" key="2">
    <source>
        <dbReference type="PROSITE" id="PS50112"/>
    </source>
</evidence>
<feature type="transmembrane region" description="Helical" evidence="1">
    <location>
        <begin position="20"/>
        <end position="41"/>
    </location>
</feature>
<keyword evidence="1" id="KW-1133">Transmembrane helix</keyword>
<dbReference type="CDD" id="cd01948">
    <property type="entry name" value="EAL"/>
    <property type="match status" value="1"/>
</dbReference>
<dbReference type="SUPFAM" id="SSF55073">
    <property type="entry name" value="Nucleotide cyclase"/>
    <property type="match status" value="1"/>
</dbReference>
<dbReference type="Pfam" id="PF00563">
    <property type="entry name" value="EAL"/>
    <property type="match status" value="1"/>
</dbReference>
<dbReference type="EMBL" id="JBHLWP010000016">
    <property type="protein sequence ID" value="MFC0253690.1"/>
    <property type="molecule type" value="Genomic_DNA"/>
</dbReference>
<evidence type="ECO:0000313" key="5">
    <source>
        <dbReference type="EMBL" id="MFC0253690.1"/>
    </source>
</evidence>
<dbReference type="InterPro" id="IPR013656">
    <property type="entry name" value="PAS_4"/>
</dbReference>
<dbReference type="InterPro" id="IPR052155">
    <property type="entry name" value="Biofilm_reg_signaling"/>
</dbReference>
<keyword evidence="6" id="KW-1185">Reference proteome</keyword>
<feature type="domain" description="GGDEF" evidence="4">
    <location>
        <begin position="485"/>
        <end position="621"/>
    </location>
</feature>
<dbReference type="CDD" id="cd12915">
    <property type="entry name" value="PDC2_DGC_like"/>
    <property type="match status" value="1"/>
</dbReference>
<dbReference type="PROSITE" id="PS50112">
    <property type="entry name" value="PAS"/>
    <property type="match status" value="1"/>
</dbReference>
<dbReference type="SUPFAM" id="SSF141868">
    <property type="entry name" value="EAL domain-like"/>
    <property type="match status" value="1"/>
</dbReference>
<dbReference type="Pfam" id="PF22588">
    <property type="entry name" value="dCache_1_like"/>
    <property type="match status" value="1"/>
</dbReference>
<dbReference type="SMART" id="SM00091">
    <property type="entry name" value="PAS"/>
    <property type="match status" value="1"/>
</dbReference>
<name>A0ABV6FJH7_9BURK</name>
<feature type="domain" description="PAS" evidence="2">
    <location>
        <begin position="330"/>
        <end position="374"/>
    </location>
</feature>
<dbReference type="SMART" id="SM00267">
    <property type="entry name" value="GGDEF"/>
    <property type="match status" value="1"/>
</dbReference>
<feature type="transmembrane region" description="Helical" evidence="1">
    <location>
        <begin position="281"/>
        <end position="304"/>
    </location>
</feature>
<comment type="caution">
    <text evidence="5">The sequence shown here is derived from an EMBL/GenBank/DDBJ whole genome shotgun (WGS) entry which is preliminary data.</text>
</comment>
<dbReference type="Gene3D" id="3.30.70.270">
    <property type="match status" value="1"/>
</dbReference>
<evidence type="ECO:0000259" key="4">
    <source>
        <dbReference type="PROSITE" id="PS50887"/>
    </source>
</evidence>
<dbReference type="SMART" id="SM00052">
    <property type="entry name" value="EAL"/>
    <property type="match status" value="1"/>
</dbReference>
<dbReference type="InterPro" id="IPR035919">
    <property type="entry name" value="EAL_sf"/>
</dbReference>
<dbReference type="PROSITE" id="PS50883">
    <property type="entry name" value="EAL"/>
    <property type="match status" value="1"/>
</dbReference>
<dbReference type="NCBIfam" id="TIGR00254">
    <property type="entry name" value="GGDEF"/>
    <property type="match status" value="1"/>
</dbReference>
<evidence type="ECO:0000259" key="3">
    <source>
        <dbReference type="PROSITE" id="PS50883"/>
    </source>
</evidence>
<evidence type="ECO:0000313" key="6">
    <source>
        <dbReference type="Proteomes" id="UP001589773"/>
    </source>
</evidence>
<feature type="domain" description="EAL" evidence="3">
    <location>
        <begin position="630"/>
        <end position="884"/>
    </location>
</feature>
<dbReference type="PROSITE" id="PS50887">
    <property type="entry name" value="GGDEF"/>
    <property type="match status" value="1"/>
</dbReference>
<evidence type="ECO:0000256" key="1">
    <source>
        <dbReference type="SAM" id="Phobius"/>
    </source>
</evidence>
<dbReference type="InterPro" id="IPR000014">
    <property type="entry name" value="PAS"/>
</dbReference>
<accession>A0ABV6FJH7</accession>
<dbReference type="InterPro" id="IPR001633">
    <property type="entry name" value="EAL_dom"/>
</dbReference>
<reference evidence="5 6" key="1">
    <citation type="submission" date="2024-09" db="EMBL/GenBank/DDBJ databases">
        <authorList>
            <person name="Sun Q."/>
            <person name="Mori K."/>
        </authorList>
    </citation>
    <scope>NUCLEOTIDE SEQUENCE [LARGE SCALE GENOMIC DNA]</scope>
    <source>
        <strain evidence="5 6">CCM 7792</strain>
    </source>
</reference>
<dbReference type="Pfam" id="PF08448">
    <property type="entry name" value="PAS_4"/>
    <property type="match status" value="1"/>
</dbReference>
<dbReference type="InterPro" id="IPR000160">
    <property type="entry name" value="GGDEF_dom"/>
</dbReference>
<dbReference type="SUPFAM" id="SSF55785">
    <property type="entry name" value="PYP-like sensor domain (PAS domain)"/>
    <property type="match status" value="1"/>
</dbReference>
<dbReference type="Proteomes" id="UP001589773">
    <property type="component" value="Unassembled WGS sequence"/>
</dbReference>
<dbReference type="PANTHER" id="PTHR44757:SF2">
    <property type="entry name" value="BIOFILM ARCHITECTURE MAINTENANCE PROTEIN MBAA"/>
    <property type="match status" value="1"/>
</dbReference>
<dbReference type="RefSeq" id="WP_379680832.1">
    <property type="nucleotide sequence ID" value="NZ_JBHLWP010000016.1"/>
</dbReference>
<dbReference type="CDD" id="cd01949">
    <property type="entry name" value="GGDEF"/>
    <property type="match status" value="1"/>
</dbReference>
<keyword evidence="1" id="KW-0812">Transmembrane</keyword>
<dbReference type="PANTHER" id="PTHR44757">
    <property type="entry name" value="DIGUANYLATE CYCLASE DGCP"/>
    <property type="match status" value="1"/>
</dbReference>
<dbReference type="CDD" id="cd00130">
    <property type="entry name" value="PAS"/>
    <property type="match status" value="1"/>
</dbReference>
<dbReference type="Gene3D" id="3.30.450.20">
    <property type="entry name" value="PAS domain"/>
    <property type="match status" value="3"/>
</dbReference>
<dbReference type="Pfam" id="PF00990">
    <property type="entry name" value="GGDEF"/>
    <property type="match status" value="1"/>
</dbReference>
<dbReference type="InterPro" id="IPR054327">
    <property type="entry name" value="His-kinase-like_sensor"/>
</dbReference>
<keyword evidence="1" id="KW-0472">Membrane</keyword>
<organism evidence="5 6">
    <name type="scientific">Massilia consociata</name>
    <dbReference type="NCBI Taxonomy" id="760117"/>
    <lineage>
        <taxon>Bacteria</taxon>
        <taxon>Pseudomonadati</taxon>
        <taxon>Pseudomonadota</taxon>
        <taxon>Betaproteobacteria</taxon>
        <taxon>Burkholderiales</taxon>
        <taxon>Oxalobacteraceae</taxon>
        <taxon>Telluria group</taxon>
        <taxon>Massilia</taxon>
    </lineage>
</organism>
<dbReference type="NCBIfam" id="TIGR00229">
    <property type="entry name" value="sensory_box"/>
    <property type="match status" value="1"/>
</dbReference>
<dbReference type="Gene3D" id="3.20.20.450">
    <property type="entry name" value="EAL domain"/>
    <property type="match status" value="1"/>
</dbReference>